<evidence type="ECO:0000256" key="1">
    <source>
        <dbReference type="ARBA" id="ARBA00004613"/>
    </source>
</evidence>
<evidence type="ECO:0000256" key="3">
    <source>
        <dbReference type="SAM" id="SignalP"/>
    </source>
</evidence>
<keyword evidence="3" id="KW-0732">Signal</keyword>
<accession>A0ABU8NTV0</accession>
<protein>
    <submittedName>
        <fullName evidence="5">M20/M25/M40 family metallo-hydrolase</fullName>
    </submittedName>
</protein>
<sequence length="452" mass="50186">MIINRLLWFTLLFFLNSAAVNAQQVIVKDATISKMVDDVSATNLENLVRKLVSFNTRHTLSDTSSKKTGIGAARTWIKSEFEKYGKLGGGRLQVSYDAFTQKADGKRIITPSVLKNVVAVLPGTDPSDKRILLVCGHYDSRVTDVMNVKDFAPGANDDASGVAGVLEMARVMSKGHFRSTIMFVAMVGEEQGLYGAANLAKRAKEEGWNVHLVMNNDMIGNSYGMETDIKNNTMVRVFSEGVPAAETKEEATMRQSIGAENDGMARQASRYIKEVGERYVDNLTVKLVYRRDRFLRGGDHTPFSLQGFTAVRITEMNEDFNRQHQDIRTEGGFKYGDLPEYVDYGYLQKIARMNLAVLSNLASSAGEPEDVIMLTSALTNKTTLKWNAPKGKLPSGYYVLVRETTSPVWEKKIFVNDTSATIAYSKDNYFFGVQSTDADGHESLIITPRPGR</sequence>
<comment type="caution">
    <text evidence="5">The sequence shown here is derived from an EMBL/GenBank/DDBJ whole genome shotgun (WGS) entry which is preliminary data.</text>
</comment>
<evidence type="ECO:0000313" key="5">
    <source>
        <dbReference type="EMBL" id="MEJ2904608.1"/>
    </source>
</evidence>
<dbReference type="InterPro" id="IPR036116">
    <property type="entry name" value="FN3_sf"/>
</dbReference>
<keyword evidence="2" id="KW-0964">Secreted</keyword>
<name>A0ABU8NTV0_9SPHI</name>
<proteinExistence type="predicted"/>
<evidence type="ECO:0000313" key="6">
    <source>
        <dbReference type="Proteomes" id="UP001378956"/>
    </source>
</evidence>
<dbReference type="InterPro" id="IPR045175">
    <property type="entry name" value="M28_fam"/>
</dbReference>
<dbReference type="PANTHER" id="PTHR12147:SF26">
    <property type="entry name" value="PEPTIDASE M28 DOMAIN-CONTAINING PROTEIN"/>
    <property type="match status" value="1"/>
</dbReference>
<dbReference type="SUPFAM" id="SSF53187">
    <property type="entry name" value="Zn-dependent exopeptidases"/>
    <property type="match status" value="1"/>
</dbReference>
<dbReference type="InterPro" id="IPR007484">
    <property type="entry name" value="Peptidase_M28"/>
</dbReference>
<evidence type="ECO:0000259" key="4">
    <source>
        <dbReference type="Pfam" id="PF04389"/>
    </source>
</evidence>
<dbReference type="EMBL" id="JBBEUB010000007">
    <property type="protein sequence ID" value="MEJ2904608.1"/>
    <property type="molecule type" value="Genomic_DNA"/>
</dbReference>
<feature type="signal peptide" evidence="3">
    <location>
        <begin position="1"/>
        <end position="22"/>
    </location>
</feature>
<dbReference type="Gene3D" id="3.40.630.10">
    <property type="entry name" value="Zn peptidases"/>
    <property type="match status" value="1"/>
</dbReference>
<feature type="chain" id="PRO_5045491589" evidence="3">
    <location>
        <begin position="23"/>
        <end position="452"/>
    </location>
</feature>
<feature type="domain" description="Peptidase M28" evidence="4">
    <location>
        <begin position="116"/>
        <end position="323"/>
    </location>
</feature>
<organism evidence="5 6">
    <name type="scientific">Pedobacter panaciterrae</name>
    <dbReference type="NCBI Taxonomy" id="363849"/>
    <lineage>
        <taxon>Bacteria</taxon>
        <taxon>Pseudomonadati</taxon>
        <taxon>Bacteroidota</taxon>
        <taxon>Sphingobacteriia</taxon>
        <taxon>Sphingobacteriales</taxon>
        <taxon>Sphingobacteriaceae</taxon>
        <taxon>Pedobacter</taxon>
    </lineage>
</organism>
<evidence type="ECO:0000256" key="2">
    <source>
        <dbReference type="ARBA" id="ARBA00022525"/>
    </source>
</evidence>
<keyword evidence="6" id="KW-1185">Reference proteome</keyword>
<gene>
    <name evidence="5" type="ORF">WAE58_19355</name>
</gene>
<comment type="subcellular location">
    <subcellularLocation>
        <location evidence="1">Secreted</location>
    </subcellularLocation>
</comment>
<dbReference type="RefSeq" id="WP_288883767.1">
    <property type="nucleotide sequence ID" value="NZ_CBFGNQ010000005.1"/>
</dbReference>
<dbReference type="SUPFAM" id="SSF49265">
    <property type="entry name" value="Fibronectin type III"/>
    <property type="match status" value="1"/>
</dbReference>
<dbReference type="Proteomes" id="UP001378956">
    <property type="component" value="Unassembled WGS sequence"/>
</dbReference>
<dbReference type="Pfam" id="PF04389">
    <property type="entry name" value="Peptidase_M28"/>
    <property type="match status" value="1"/>
</dbReference>
<reference evidence="5 6" key="1">
    <citation type="submission" date="2024-03" db="EMBL/GenBank/DDBJ databases">
        <title>Sequence of Lycoming College Course Isolates.</title>
        <authorList>
            <person name="Plotts O."/>
            <person name="Newman J."/>
        </authorList>
    </citation>
    <scope>NUCLEOTIDE SEQUENCE [LARGE SCALE GENOMIC DNA]</scope>
    <source>
        <strain evidence="5 6">CJB-3</strain>
    </source>
</reference>
<dbReference type="PANTHER" id="PTHR12147">
    <property type="entry name" value="METALLOPEPTIDASE M28 FAMILY MEMBER"/>
    <property type="match status" value="1"/>
</dbReference>